<evidence type="ECO:0000313" key="1">
    <source>
        <dbReference type="EnsemblPlants" id="KQK92732"/>
    </source>
</evidence>
<reference evidence="1" key="2">
    <citation type="submission" date="2018-08" db="UniProtKB">
        <authorList>
            <consortium name="EnsemblPlants"/>
        </authorList>
    </citation>
    <scope>IDENTIFICATION</scope>
    <source>
        <strain evidence="1">Yugu1</strain>
    </source>
</reference>
<dbReference type="AlphaFoldDB" id="K4AGG4"/>
<keyword evidence="2" id="KW-1185">Reference proteome</keyword>
<proteinExistence type="predicted"/>
<evidence type="ECO:0000313" key="2">
    <source>
        <dbReference type="Proteomes" id="UP000004995"/>
    </source>
</evidence>
<dbReference type="EMBL" id="AGNK02006136">
    <property type="status" value="NOT_ANNOTATED_CDS"/>
    <property type="molecule type" value="Genomic_DNA"/>
</dbReference>
<dbReference type="Proteomes" id="UP000004995">
    <property type="component" value="Unassembled WGS sequence"/>
</dbReference>
<protein>
    <submittedName>
        <fullName evidence="1">Uncharacterized protein</fullName>
    </submittedName>
</protein>
<accession>K4AGG4</accession>
<reference evidence="2" key="1">
    <citation type="journal article" date="2012" name="Nat. Biotechnol.">
        <title>Reference genome sequence of the model plant Setaria.</title>
        <authorList>
            <person name="Bennetzen J.L."/>
            <person name="Schmutz J."/>
            <person name="Wang H."/>
            <person name="Percifield R."/>
            <person name="Hawkins J."/>
            <person name="Pontaroli A.C."/>
            <person name="Estep M."/>
            <person name="Feng L."/>
            <person name="Vaughn J.N."/>
            <person name="Grimwood J."/>
            <person name="Jenkins J."/>
            <person name="Barry K."/>
            <person name="Lindquist E."/>
            <person name="Hellsten U."/>
            <person name="Deshpande S."/>
            <person name="Wang X."/>
            <person name="Wu X."/>
            <person name="Mitros T."/>
            <person name="Triplett J."/>
            <person name="Yang X."/>
            <person name="Ye C.Y."/>
            <person name="Mauro-Herrera M."/>
            <person name="Wang L."/>
            <person name="Li P."/>
            <person name="Sharma M."/>
            <person name="Sharma R."/>
            <person name="Ronald P.C."/>
            <person name="Panaud O."/>
            <person name="Kellogg E.A."/>
            <person name="Brutnell T.P."/>
            <person name="Doust A.N."/>
            <person name="Tuskan G.A."/>
            <person name="Rokhsar D."/>
            <person name="Devos K.M."/>
        </authorList>
    </citation>
    <scope>NUCLEOTIDE SEQUENCE [LARGE SCALE GENOMIC DNA]</scope>
    <source>
        <strain evidence="2">cv. Yugu1</strain>
    </source>
</reference>
<dbReference type="HOGENOM" id="CLU_1868703_0_0_1"/>
<dbReference type="Gramene" id="KQK92732">
    <property type="protein sequence ID" value="KQK92732"/>
    <property type="gene ID" value="SETIT_037971mg"/>
</dbReference>
<dbReference type="InParanoid" id="K4AGG4"/>
<name>K4AGG4_SETIT</name>
<sequence>MQQTDASINCFIFLFLKRKSINSSPVLHVHIHSSHKARAQRRSTLAEATGHVIQLKITDPPWLESHGRWRGSCCFTFEAAAAVKALVTLFFFPASGTLRLILIRHISSSCTRKRSRVCRGIRTLVSLLSVCLLIGSL</sequence>
<organism evidence="1 2">
    <name type="scientific">Setaria italica</name>
    <name type="common">Foxtail millet</name>
    <name type="synonym">Panicum italicum</name>
    <dbReference type="NCBI Taxonomy" id="4555"/>
    <lineage>
        <taxon>Eukaryota</taxon>
        <taxon>Viridiplantae</taxon>
        <taxon>Streptophyta</taxon>
        <taxon>Embryophyta</taxon>
        <taxon>Tracheophyta</taxon>
        <taxon>Spermatophyta</taxon>
        <taxon>Magnoliopsida</taxon>
        <taxon>Liliopsida</taxon>
        <taxon>Poales</taxon>
        <taxon>Poaceae</taxon>
        <taxon>PACMAD clade</taxon>
        <taxon>Panicoideae</taxon>
        <taxon>Panicodae</taxon>
        <taxon>Paniceae</taxon>
        <taxon>Cenchrinae</taxon>
        <taxon>Setaria</taxon>
    </lineage>
</organism>
<dbReference type="EnsemblPlants" id="KQK92732">
    <property type="protein sequence ID" value="KQK92732"/>
    <property type="gene ID" value="SETIT_037971mg"/>
</dbReference>